<dbReference type="Proteomes" id="UP000505355">
    <property type="component" value="Chromosome"/>
</dbReference>
<dbReference type="RefSeq" id="WP_173416452.1">
    <property type="nucleotide sequence ID" value="NZ_CP054139.1"/>
</dbReference>
<proteinExistence type="predicted"/>
<organism evidence="1 2">
    <name type="scientific">Mucilaginibacter mali</name>
    <dbReference type="NCBI Taxonomy" id="2740462"/>
    <lineage>
        <taxon>Bacteria</taxon>
        <taxon>Pseudomonadati</taxon>
        <taxon>Bacteroidota</taxon>
        <taxon>Sphingobacteriia</taxon>
        <taxon>Sphingobacteriales</taxon>
        <taxon>Sphingobacteriaceae</taxon>
        <taxon>Mucilaginibacter</taxon>
    </lineage>
</organism>
<accession>A0A7D4TR12</accession>
<dbReference type="AlphaFoldDB" id="A0A7D4TR12"/>
<sequence length="194" mass="22295">MKNKLINFLLGLMPLLLGCNNTSHNGIVKSNSIHKTRMSFCHYSVEDLKKQIIGRPLKELPIFPCYVCRDTILFGDDDIEWNGKAYYKNNQLAFLAETNWSDKIKITRITIFDKNIQVNTGIGIGTTLKRLRPNINIKPSSNPDGYLSFNDRTDRNIFYFMNVDKYPELADGRVDDANKMPNDIVVKFIVISQK</sequence>
<dbReference type="PROSITE" id="PS51257">
    <property type="entry name" value="PROKAR_LIPOPROTEIN"/>
    <property type="match status" value="1"/>
</dbReference>
<protein>
    <recommendedName>
        <fullName evidence="3">Lipoprotein</fullName>
    </recommendedName>
</protein>
<evidence type="ECO:0000313" key="2">
    <source>
        <dbReference type="Proteomes" id="UP000505355"/>
    </source>
</evidence>
<reference evidence="1 2" key="1">
    <citation type="submission" date="2020-05" db="EMBL/GenBank/DDBJ databases">
        <title>Mucilaginibacter mali sp. nov.</title>
        <authorList>
            <person name="Kim H.S."/>
            <person name="Lee K.C."/>
            <person name="Suh M.K."/>
            <person name="Kim J.-S."/>
            <person name="Han K.-I."/>
            <person name="Eom M.K."/>
            <person name="Shin Y.K."/>
            <person name="Lee J.-S."/>
        </authorList>
    </citation>
    <scope>NUCLEOTIDE SEQUENCE [LARGE SCALE GENOMIC DNA]</scope>
    <source>
        <strain evidence="1 2">G2-14</strain>
    </source>
</reference>
<dbReference type="EMBL" id="CP054139">
    <property type="protein sequence ID" value="QKJ31794.1"/>
    <property type="molecule type" value="Genomic_DNA"/>
</dbReference>
<dbReference type="KEGG" id="mmab:HQ865_19160"/>
<name>A0A7D4TR12_9SPHI</name>
<evidence type="ECO:0000313" key="1">
    <source>
        <dbReference type="EMBL" id="QKJ31794.1"/>
    </source>
</evidence>
<keyword evidence="2" id="KW-1185">Reference proteome</keyword>
<gene>
    <name evidence="1" type="ORF">HQ865_19160</name>
</gene>
<evidence type="ECO:0008006" key="3">
    <source>
        <dbReference type="Google" id="ProtNLM"/>
    </source>
</evidence>